<gene>
    <name evidence="1" type="ORF">BN12_450005</name>
</gene>
<sequence>MRAESNGSSIPAQAAAAAAREACLAPLHDLVRLRQEIEESGTTAIESATRRGFWLAGMFLQFLETQSSLVDGAGFALAPETFDDGSHGIGWWRRDEGGHVTNVAYDFNPGSINYYDYASRPWFRTAQTKDRPVLIGPYVDAGGLDTSTVTLAAPVHGATVHVIGCDISLAALEAVFVRAIGDVLPPLMLVGSNRRVLASNTARYSIGALAPRSADPGLRVFRPEDDIDADWEVRPADRAGR</sequence>
<dbReference type="EMBL" id="CAJB01000376">
    <property type="protein sequence ID" value="CCH79501.1"/>
    <property type="molecule type" value="Genomic_DNA"/>
</dbReference>
<dbReference type="SUPFAM" id="SSF103190">
    <property type="entry name" value="Sensory domain-like"/>
    <property type="match status" value="1"/>
</dbReference>
<evidence type="ECO:0000313" key="2">
    <source>
        <dbReference type="Proteomes" id="UP000035721"/>
    </source>
</evidence>
<dbReference type="CDD" id="cd12913">
    <property type="entry name" value="PDC1_MCP_like"/>
    <property type="match status" value="1"/>
</dbReference>
<dbReference type="OrthoDB" id="8687362at2"/>
<dbReference type="AlphaFoldDB" id="A0A077M0Z2"/>
<keyword evidence="2" id="KW-1185">Reference proteome</keyword>
<name>A0A077M0Z2_9MICO</name>
<dbReference type="InterPro" id="IPR029151">
    <property type="entry name" value="Sensor-like_sf"/>
</dbReference>
<dbReference type="STRING" id="1194083.BN12_450005"/>
<accession>A0A077M0Z2</accession>
<protein>
    <recommendedName>
        <fullName evidence="3">Cache domain-containing protein</fullName>
    </recommendedName>
</protein>
<proteinExistence type="predicted"/>
<dbReference type="Pfam" id="PF22673">
    <property type="entry name" value="MCP-like_PDC_1"/>
    <property type="match status" value="1"/>
</dbReference>
<comment type="caution">
    <text evidence="1">The sequence shown here is derived from an EMBL/GenBank/DDBJ whole genome shotgun (WGS) entry which is preliminary data.</text>
</comment>
<dbReference type="RefSeq" id="WP_048551396.1">
    <property type="nucleotide sequence ID" value="NZ_HF570958.1"/>
</dbReference>
<evidence type="ECO:0000313" key="1">
    <source>
        <dbReference type="EMBL" id="CCH79501.1"/>
    </source>
</evidence>
<dbReference type="Gene3D" id="3.30.450.20">
    <property type="entry name" value="PAS domain"/>
    <property type="match status" value="1"/>
</dbReference>
<reference evidence="1 2" key="1">
    <citation type="journal article" date="2013" name="ISME J.">
        <title>A metabolic model for members of the genus Tetrasphaera involved in enhanced biological phosphorus removal.</title>
        <authorList>
            <person name="Kristiansen R."/>
            <person name="Nguyen H.T.T."/>
            <person name="Saunders A.M."/>
            <person name="Nielsen J.L."/>
            <person name="Wimmer R."/>
            <person name="Le V.Q."/>
            <person name="McIlroy S.J."/>
            <person name="Petrovski S."/>
            <person name="Seviour R.J."/>
            <person name="Calteau A."/>
            <person name="Nielsen K.L."/>
            <person name="Nielsen P.H."/>
        </authorList>
    </citation>
    <scope>NUCLEOTIDE SEQUENCE [LARGE SCALE GENOMIC DNA]</scope>
    <source>
        <strain evidence="1 2">T1-X7</strain>
    </source>
</reference>
<evidence type="ECO:0008006" key="3">
    <source>
        <dbReference type="Google" id="ProtNLM"/>
    </source>
</evidence>
<dbReference type="Proteomes" id="UP000035721">
    <property type="component" value="Unassembled WGS sequence"/>
</dbReference>
<organism evidence="1 2">
    <name type="scientific">Nostocoides japonicum T1-X7</name>
    <dbReference type="NCBI Taxonomy" id="1194083"/>
    <lineage>
        <taxon>Bacteria</taxon>
        <taxon>Bacillati</taxon>
        <taxon>Actinomycetota</taxon>
        <taxon>Actinomycetes</taxon>
        <taxon>Micrococcales</taxon>
        <taxon>Intrasporangiaceae</taxon>
        <taxon>Nostocoides</taxon>
    </lineage>
</organism>